<dbReference type="InterPro" id="IPR011009">
    <property type="entry name" value="Kinase-like_dom_sf"/>
</dbReference>
<dbReference type="Pfam" id="PF00069">
    <property type="entry name" value="Pkinase"/>
    <property type="match status" value="1"/>
</dbReference>
<dbReference type="InterPro" id="IPR008271">
    <property type="entry name" value="Ser/Thr_kinase_AS"/>
</dbReference>
<dbReference type="PROSITE" id="PS00108">
    <property type="entry name" value="PROTEIN_KINASE_ST"/>
    <property type="match status" value="1"/>
</dbReference>
<dbReference type="STRING" id="4540.A0A3L6R2D3"/>
<dbReference type="GO" id="GO:0004672">
    <property type="term" value="F:protein kinase activity"/>
    <property type="evidence" value="ECO:0007669"/>
    <property type="project" value="InterPro"/>
</dbReference>
<dbReference type="AlphaFoldDB" id="A0A3L6R2D3"/>
<proteinExistence type="predicted"/>
<dbReference type="OrthoDB" id="275301at2759"/>
<evidence type="ECO:0000259" key="1">
    <source>
        <dbReference type="PROSITE" id="PS50011"/>
    </source>
</evidence>
<protein>
    <submittedName>
        <fullName evidence="2">Mitogen-activated protein kinase kinase kinase A-like</fullName>
    </submittedName>
</protein>
<accession>A0A3L6R2D3</accession>
<dbReference type="SMART" id="SM00220">
    <property type="entry name" value="S_TKc"/>
    <property type="match status" value="1"/>
</dbReference>
<gene>
    <name evidence="2" type="ORF">C2845_PM08G22890</name>
</gene>
<dbReference type="InterPro" id="IPR000719">
    <property type="entry name" value="Prot_kinase_dom"/>
</dbReference>
<sequence length="449" mass="47018">MASGHWRRLHTLGRGASGAVVCLAADAASGELRRARALRRERGVLAGLRSPHVVRCAGGAEGADGSYQLFLEYAPGGSLADEAARNGGALGEHAVRAYAADVLRGLAYLHGRSVVHGDVKARNVVIGADGRARLADFGCARAPGAARRAIGGTPAFMAPEVARGEDQGPPADVWALGCTVVEMATGRAPWGDADDVLAALHRIGYTDAVPEVPLSLSAEAKDFLARCFARDAAGRPTAAQLLEHPFVAFAGADDKARWVSPKSTLDAAFWESESDDEADEMPEGAAERIKSLACPASGFPDWDCEEGWIDVLGEQQQQSEVQVARGAPSKVSGAAAVPAGGMAVGGGGFSDELEAEEDVPFGGDAPAADASVGRQGKRCPGSDCHVGVLPFQLVLCCNGITTDDEIKLWLPTKSDVLLCLIPLVHTLLTPNFPSVRERGHDRFHTQKCY</sequence>
<dbReference type="PROSITE" id="PS50011">
    <property type="entry name" value="PROTEIN_KINASE_DOM"/>
    <property type="match status" value="1"/>
</dbReference>
<name>A0A3L6R2D3_PANMI</name>
<reference evidence="3" key="1">
    <citation type="journal article" date="2019" name="Nat. Commun.">
        <title>The genome of broomcorn millet.</title>
        <authorList>
            <person name="Zou C."/>
            <person name="Miki D."/>
            <person name="Li D."/>
            <person name="Tang Q."/>
            <person name="Xiao L."/>
            <person name="Rajput S."/>
            <person name="Deng P."/>
            <person name="Jia W."/>
            <person name="Huang R."/>
            <person name="Zhang M."/>
            <person name="Sun Y."/>
            <person name="Hu J."/>
            <person name="Fu X."/>
            <person name="Schnable P.S."/>
            <person name="Li F."/>
            <person name="Zhang H."/>
            <person name="Feng B."/>
            <person name="Zhu X."/>
            <person name="Liu R."/>
            <person name="Schnable J.C."/>
            <person name="Zhu J.-K."/>
            <person name="Zhang H."/>
        </authorList>
    </citation>
    <scope>NUCLEOTIDE SEQUENCE [LARGE SCALE GENOMIC DNA]</scope>
</reference>
<dbReference type="Proteomes" id="UP000275267">
    <property type="component" value="Unassembled WGS sequence"/>
</dbReference>
<dbReference type="FunFam" id="1.10.510.10:FF:000466">
    <property type="entry name" value="MAP kinase kinase kinase18"/>
    <property type="match status" value="1"/>
</dbReference>
<dbReference type="CDD" id="cd06606">
    <property type="entry name" value="STKc_MAPKKK"/>
    <property type="match status" value="1"/>
</dbReference>
<organism evidence="2 3">
    <name type="scientific">Panicum miliaceum</name>
    <name type="common">Proso millet</name>
    <name type="synonym">Broomcorn millet</name>
    <dbReference type="NCBI Taxonomy" id="4540"/>
    <lineage>
        <taxon>Eukaryota</taxon>
        <taxon>Viridiplantae</taxon>
        <taxon>Streptophyta</taxon>
        <taxon>Embryophyta</taxon>
        <taxon>Tracheophyta</taxon>
        <taxon>Spermatophyta</taxon>
        <taxon>Magnoliopsida</taxon>
        <taxon>Liliopsida</taxon>
        <taxon>Poales</taxon>
        <taxon>Poaceae</taxon>
        <taxon>PACMAD clade</taxon>
        <taxon>Panicoideae</taxon>
        <taxon>Panicodae</taxon>
        <taxon>Paniceae</taxon>
        <taxon>Panicinae</taxon>
        <taxon>Panicum</taxon>
        <taxon>Panicum sect. Panicum</taxon>
    </lineage>
</organism>
<dbReference type="InterPro" id="IPR052751">
    <property type="entry name" value="Plant_MAPKKK"/>
</dbReference>
<dbReference type="PANTHER" id="PTHR48011:SF100">
    <property type="entry name" value="PROTEIN KINASE DOMAIN-CONTAINING PROTEIN"/>
    <property type="match status" value="1"/>
</dbReference>
<evidence type="ECO:0000313" key="2">
    <source>
        <dbReference type="EMBL" id="RLM93531.1"/>
    </source>
</evidence>
<feature type="domain" description="Protein kinase" evidence="1">
    <location>
        <begin position="1"/>
        <end position="247"/>
    </location>
</feature>
<dbReference type="GO" id="GO:0007165">
    <property type="term" value="P:signal transduction"/>
    <property type="evidence" value="ECO:0007669"/>
    <property type="project" value="TreeGrafter"/>
</dbReference>
<dbReference type="Gene3D" id="1.10.510.10">
    <property type="entry name" value="Transferase(Phosphotransferase) domain 1"/>
    <property type="match status" value="1"/>
</dbReference>
<dbReference type="SUPFAM" id="SSF56112">
    <property type="entry name" value="Protein kinase-like (PK-like)"/>
    <property type="match status" value="1"/>
</dbReference>
<dbReference type="EMBL" id="PQIB02000010">
    <property type="protein sequence ID" value="RLM93531.1"/>
    <property type="molecule type" value="Genomic_DNA"/>
</dbReference>
<dbReference type="PANTHER" id="PTHR48011">
    <property type="entry name" value="CCR4-NOT TRANSCRIPTIONAL COMPLEX SUBUNIT CAF120-RELATED"/>
    <property type="match status" value="1"/>
</dbReference>
<evidence type="ECO:0000313" key="3">
    <source>
        <dbReference type="Proteomes" id="UP000275267"/>
    </source>
</evidence>
<dbReference type="GO" id="GO:0005524">
    <property type="term" value="F:ATP binding"/>
    <property type="evidence" value="ECO:0007669"/>
    <property type="project" value="InterPro"/>
</dbReference>
<keyword evidence="3" id="KW-1185">Reference proteome</keyword>
<comment type="caution">
    <text evidence="2">The sequence shown here is derived from an EMBL/GenBank/DDBJ whole genome shotgun (WGS) entry which is preliminary data.</text>
</comment>